<comment type="caution">
    <text evidence="2">The sequence shown here is derived from an EMBL/GenBank/DDBJ whole genome shotgun (WGS) entry which is preliminary data.</text>
</comment>
<dbReference type="Proteomes" id="UP000045039">
    <property type="component" value="Unassembled WGS sequence"/>
</dbReference>
<organism evidence="2 3">
    <name type="scientific">Pseudomonas aeruginosa</name>
    <dbReference type="NCBI Taxonomy" id="287"/>
    <lineage>
        <taxon>Bacteria</taxon>
        <taxon>Pseudomonadati</taxon>
        <taxon>Pseudomonadota</taxon>
        <taxon>Gammaproteobacteria</taxon>
        <taxon>Pseudomonadales</taxon>
        <taxon>Pseudomonadaceae</taxon>
        <taxon>Pseudomonas</taxon>
    </lineage>
</organism>
<evidence type="ECO:0000259" key="1">
    <source>
        <dbReference type="Pfam" id="PF04606"/>
    </source>
</evidence>
<dbReference type="AlphaFoldDB" id="A0A9P1R2B8"/>
<evidence type="ECO:0000313" key="2">
    <source>
        <dbReference type="EMBL" id="CRO27968.1"/>
    </source>
</evidence>
<sequence>MKIECPKCGGKARIYTRQKVTSDFCKLYCQCLDTKACHQRFVMNLSLSHCLERPETVLDELVHERLRGLSVQQIKEMQDRIERTAI</sequence>
<dbReference type="EMBL" id="CVVU01000055">
    <property type="protein sequence ID" value="CRO27968.1"/>
    <property type="molecule type" value="Genomic_DNA"/>
</dbReference>
<feature type="domain" description="Zinc finger Ogr/Delta-type" evidence="1">
    <location>
        <begin position="4"/>
        <end position="50"/>
    </location>
</feature>
<gene>
    <name evidence="2" type="ORF">PAERUG_P19_London_7_VIM_2_05_10_01248</name>
</gene>
<dbReference type="RefSeq" id="WP_012073902.1">
    <property type="nucleotide sequence ID" value="NZ_CAKNDP010000001.1"/>
</dbReference>
<proteinExistence type="predicted"/>
<dbReference type="InterPro" id="IPR007684">
    <property type="entry name" value="Znf_Ogr/Delta"/>
</dbReference>
<protein>
    <submittedName>
        <fullName evidence="2">Ogr/Delta-like zinc finger</fullName>
    </submittedName>
</protein>
<evidence type="ECO:0000313" key="3">
    <source>
        <dbReference type="Proteomes" id="UP000045039"/>
    </source>
</evidence>
<accession>A0A9P1R2B8</accession>
<reference evidence="3" key="1">
    <citation type="submission" date="2015-06" db="EMBL/GenBank/DDBJ databases">
        <authorList>
            <person name="Radhakrishnan Rajesh"/>
            <person name="Underwood Anthony"/>
            <person name="Al-Shahib Ali"/>
        </authorList>
    </citation>
    <scope>NUCLEOTIDE SEQUENCE [LARGE SCALE GENOMIC DNA]</scope>
    <source>
        <strain evidence="3">P19_London_7_VIM_2_05_10</strain>
    </source>
</reference>
<dbReference type="Pfam" id="PF04606">
    <property type="entry name" value="Ogr_Delta"/>
    <property type="match status" value="1"/>
</dbReference>
<name>A0A9P1R2B8_PSEAI</name>